<dbReference type="AlphaFoldDB" id="A0A5J4V6J6"/>
<gene>
    <name evidence="1" type="ORF">EZS28_026504</name>
</gene>
<protein>
    <submittedName>
        <fullName evidence="1">Uncharacterized protein</fullName>
    </submittedName>
</protein>
<evidence type="ECO:0000313" key="2">
    <source>
        <dbReference type="Proteomes" id="UP000324800"/>
    </source>
</evidence>
<dbReference type="EMBL" id="SNRW01009460">
    <property type="protein sequence ID" value="KAA6377970.1"/>
    <property type="molecule type" value="Genomic_DNA"/>
</dbReference>
<reference evidence="1 2" key="1">
    <citation type="submission" date="2019-03" db="EMBL/GenBank/DDBJ databases">
        <title>Single cell metagenomics reveals metabolic interactions within the superorganism composed of flagellate Streblomastix strix and complex community of Bacteroidetes bacteria on its surface.</title>
        <authorList>
            <person name="Treitli S.C."/>
            <person name="Kolisko M."/>
            <person name="Husnik F."/>
            <person name="Keeling P."/>
            <person name="Hampl V."/>
        </authorList>
    </citation>
    <scope>NUCLEOTIDE SEQUENCE [LARGE SCALE GENOMIC DNA]</scope>
    <source>
        <strain evidence="1">ST1C</strain>
    </source>
</reference>
<comment type="caution">
    <text evidence="1">The sequence shown here is derived from an EMBL/GenBank/DDBJ whole genome shotgun (WGS) entry which is preliminary data.</text>
</comment>
<dbReference type="Proteomes" id="UP000324800">
    <property type="component" value="Unassembled WGS sequence"/>
</dbReference>
<sequence length="154" mass="17645">MSEVGNYIVQSAFVNQYGYLRSVLIPVLSCGGGSKEENVVITELVIQCFNEAINMLRDKNSNRFAIQQTQPQLFRSAVEQIEEEGGIEEIEIHQYYSKDMRNYGEIPSQTTWLLYKKILNCCKKTTIDEQLGNIFSNQLLASFMEEGVMFMNGY</sequence>
<organism evidence="1 2">
    <name type="scientific">Streblomastix strix</name>
    <dbReference type="NCBI Taxonomy" id="222440"/>
    <lineage>
        <taxon>Eukaryota</taxon>
        <taxon>Metamonada</taxon>
        <taxon>Preaxostyla</taxon>
        <taxon>Oxymonadida</taxon>
        <taxon>Streblomastigidae</taxon>
        <taxon>Streblomastix</taxon>
    </lineage>
</organism>
<accession>A0A5J4V6J6</accession>
<evidence type="ECO:0000313" key="1">
    <source>
        <dbReference type="EMBL" id="KAA6377970.1"/>
    </source>
</evidence>
<proteinExistence type="predicted"/>
<name>A0A5J4V6J6_9EUKA</name>